<evidence type="ECO:0000256" key="1">
    <source>
        <dbReference type="ARBA" id="ARBA00004141"/>
    </source>
</evidence>
<comment type="similarity">
    <text evidence="7">Belongs to the TatC family.</text>
</comment>
<keyword evidence="7" id="KW-0813">Transport</keyword>
<evidence type="ECO:0000256" key="4">
    <source>
        <dbReference type="ARBA" id="ARBA00022989"/>
    </source>
</evidence>
<dbReference type="NCBIfam" id="TIGR00945">
    <property type="entry name" value="tatC"/>
    <property type="match status" value="1"/>
</dbReference>
<gene>
    <name evidence="7 8" type="primary">tatC</name>
    <name evidence="8" type="ORF">INS88_04070</name>
</gene>
<evidence type="ECO:0000256" key="6">
    <source>
        <dbReference type="ARBA" id="ARBA00023136"/>
    </source>
</evidence>
<keyword evidence="7" id="KW-1003">Cell membrane</keyword>
<keyword evidence="2 7" id="KW-0812">Transmembrane</keyword>
<comment type="subunit">
    <text evidence="7">The Tat system comprises two distinct complexes: a TatABC complex, containing multiple copies of TatA, TatB and TatC subunits, and a separate TatA complex, containing only TatA subunits. Substrates initially bind to the TatABC complex, which probably triggers association of the separate TatA complex to form the active translocon.</text>
</comment>
<dbReference type="GO" id="GO:0043953">
    <property type="term" value="P:protein transport by the Tat complex"/>
    <property type="evidence" value="ECO:0007669"/>
    <property type="project" value="UniProtKB-UniRule"/>
</dbReference>
<dbReference type="GO" id="GO:0033281">
    <property type="term" value="C:TAT protein transport complex"/>
    <property type="evidence" value="ECO:0007669"/>
    <property type="project" value="UniProtKB-UniRule"/>
</dbReference>
<accession>A0A7M1QYX6</accession>
<dbReference type="PANTHER" id="PTHR30371:SF0">
    <property type="entry name" value="SEC-INDEPENDENT PROTEIN TRANSLOCASE PROTEIN TATC, CHLOROPLASTIC-RELATED"/>
    <property type="match status" value="1"/>
</dbReference>
<keyword evidence="9" id="KW-1185">Reference proteome</keyword>
<comment type="subcellular location">
    <subcellularLocation>
        <location evidence="7">Cell membrane</location>
        <topology evidence="7">Multi-pass membrane protein</topology>
    </subcellularLocation>
    <subcellularLocation>
        <location evidence="1">Membrane</location>
        <topology evidence="1">Multi-pass membrane protein</topology>
    </subcellularLocation>
</comment>
<keyword evidence="3 7" id="KW-0653">Protein transport</keyword>
<dbReference type="Pfam" id="PF00902">
    <property type="entry name" value="TatC"/>
    <property type="match status" value="1"/>
</dbReference>
<organism evidence="8 9">
    <name type="scientific">Trueperella pecoris</name>
    <dbReference type="NCBI Taxonomy" id="2733571"/>
    <lineage>
        <taxon>Bacteria</taxon>
        <taxon>Bacillati</taxon>
        <taxon>Actinomycetota</taxon>
        <taxon>Actinomycetes</taxon>
        <taxon>Actinomycetales</taxon>
        <taxon>Actinomycetaceae</taxon>
        <taxon>Trueperella</taxon>
    </lineage>
</organism>
<feature type="transmembrane region" description="Helical" evidence="7">
    <location>
        <begin position="101"/>
        <end position="120"/>
    </location>
</feature>
<dbReference type="PRINTS" id="PR01840">
    <property type="entry name" value="TATCFAMILY"/>
</dbReference>
<feature type="transmembrane region" description="Helical" evidence="7">
    <location>
        <begin position="186"/>
        <end position="203"/>
    </location>
</feature>
<dbReference type="Proteomes" id="UP000595053">
    <property type="component" value="Chromosome"/>
</dbReference>
<dbReference type="HAMAP" id="MF_00902">
    <property type="entry name" value="TatC"/>
    <property type="match status" value="1"/>
</dbReference>
<dbReference type="PANTHER" id="PTHR30371">
    <property type="entry name" value="SEC-INDEPENDENT PROTEIN TRANSLOCASE PROTEIN TATC"/>
    <property type="match status" value="1"/>
</dbReference>
<keyword evidence="5 7" id="KW-0811">Translocation</keyword>
<feature type="transmembrane region" description="Helical" evidence="7">
    <location>
        <begin position="14"/>
        <end position="32"/>
    </location>
</feature>
<comment type="function">
    <text evidence="7">Part of the twin-arginine translocation (Tat) system that transports large folded proteins containing a characteristic twin-arginine motif in their signal peptide across membranes. Together with TatB, TatC is part of a receptor directly interacting with Tat signal peptides.</text>
</comment>
<evidence type="ECO:0000313" key="8">
    <source>
        <dbReference type="EMBL" id="QOR46387.1"/>
    </source>
</evidence>
<dbReference type="AlphaFoldDB" id="A0A7M1QYX6"/>
<dbReference type="EMBL" id="CP063213">
    <property type="protein sequence ID" value="QOR46387.1"/>
    <property type="molecule type" value="Genomic_DNA"/>
</dbReference>
<name>A0A7M1QYX6_9ACTO</name>
<protein>
    <recommendedName>
        <fullName evidence="7">Sec-independent protein translocase protein TatC</fullName>
    </recommendedName>
</protein>
<dbReference type="GO" id="GO:0065002">
    <property type="term" value="P:intracellular protein transmembrane transport"/>
    <property type="evidence" value="ECO:0007669"/>
    <property type="project" value="TreeGrafter"/>
</dbReference>
<dbReference type="InterPro" id="IPR002033">
    <property type="entry name" value="TatC"/>
</dbReference>
<feature type="transmembrane region" description="Helical" evidence="7">
    <location>
        <begin position="150"/>
        <end position="174"/>
    </location>
</feature>
<accession>A0A8A5UHS4</accession>
<sequence>MPIRAHLRELRKRLLLSVLGILIGAVAGWYLYDQAMEFISKPLTQVTKQEAILNFDTIGAAFDLKLRVAFWIGTILASPWWVYQMFAFISPGLKRREKVHVLAFGAVGVLLFGAGVYSGLRMAPLAVEILTSFNPENSASFLRATTYITFYMRLVLAFGVSFLLPEILVVLNFLGILGWKPMLRNWRWAVVSCFVFAAIANPLPSPWPMTFQALGLIALYLVAVLVSYIHDRRHDKMSKNRELVKE</sequence>
<feature type="transmembrane region" description="Helical" evidence="7">
    <location>
        <begin position="209"/>
        <end position="229"/>
    </location>
</feature>
<reference evidence="8 9" key="1">
    <citation type="submission" date="2020-10" db="EMBL/GenBank/DDBJ databases">
        <title>Trueperella pecoris sp. nov. isolated from bovine and porcine specimens.</title>
        <authorList>
            <person name="Schoenecker L."/>
            <person name="Schnydrig P."/>
            <person name="Brodard I."/>
            <person name="Thomann A."/>
            <person name="Hemphill A."/>
            <person name="Rodriguez-Campos S."/>
            <person name="Perreten V."/>
            <person name="Jores J."/>
            <person name="Kittl S."/>
        </authorList>
    </citation>
    <scope>NUCLEOTIDE SEQUENCE [LARGE SCALE GENOMIC DNA]</scope>
    <source>
        <strain evidence="8 9">15A0121</strain>
    </source>
</reference>
<evidence type="ECO:0000313" key="9">
    <source>
        <dbReference type="Proteomes" id="UP000595053"/>
    </source>
</evidence>
<evidence type="ECO:0000256" key="2">
    <source>
        <dbReference type="ARBA" id="ARBA00022692"/>
    </source>
</evidence>
<evidence type="ECO:0000256" key="5">
    <source>
        <dbReference type="ARBA" id="ARBA00023010"/>
    </source>
</evidence>
<keyword evidence="6 7" id="KW-0472">Membrane</keyword>
<keyword evidence="4 7" id="KW-1133">Transmembrane helix</keyword>
<dbReference type="RefSeq" id="WP_197551629.1">
    <property type="nucleotide sequence ID" value="NZ_CP063213.1"/>
</dbReference>
<proteinExistence type="inferred from homology"/>
<evidence type="ECO:0000256" key="3">
    <source>
        <dbReference type="ARBA" id="ARBA00022927"/>
    </source>
</evidence>
<evidence type="ECO:0000256" key="7">
    <source>
        <dbReference type="HAMAP-Rule" id="MF_00902"/>
    </source>
</evidence>
<dbReference type="GO" id="GO:0009977">
    <property type="term" value="F:proton motive force dependent protein transmembrane transporter activity"/>
    <property type="evidence" value="ECO:0007669"/>
    <property type="project" value="TreeGrafter"/>
</dbReference>
<feature type="transmembrane region" description="Helical" evidence="7">
    <location>
        <begin position="68"/>
        <end position="89"/>
    </location>
</feature>